<reference evidence="6" key="1">
    <citation type="submission" date="2022-01" db="EMBL/GenBank/DDBJ databases">
        <title>Draft genome of Methanogenium marinum DSM 15558.</title>
        <authorList>
            <person name="Chen S.-C."/>
            <person name="You Y.-T."/>
        </authorList>
    </citation>
    <scope>NUCLEOTIDE SEQUENCE</scope>
    <source>
        <strain evidence="6">DSM 15558</strain>
    </source>
</reference>
<evidence type="ECO:0000259" key="5">
    <source>
        <dbReference type="PROSITE" id="PS50943"/>
    </source>
</evidence>
<dbReference type="EMBL" id="JAKELO010000002">
    <property type="protein sequence ID" value="MDE4908698.1"/>
    <property type="molecule type" value="Genomic_DNA"/>
</dbReference>
<dbReference type="InterPro" id="IPR059051">
    <property type="entry name" value="MTH_967_PDDEXK"/>
</dbReference>
<keyword evidence="3 4" id="KW-0804">Transcription</keyword>
<feature type="domain" description="HTH cro/C1-type" evidence="5">
    <location>
        <begin position="132"/>
        <end position="185"/>
    </location>
</feature>
<accession>A0A9Q4PYH2</accession>
<evidence type="ECO:0000313" key="7">
    <source>
        <dbReference type="Proteomes" id="UP001143747"/>
    </source>
</evidence>
<dbReference type="HAMAP" id="MF_00584">
    <property type="entry name" value="HTH_type_cro_C1"/>
    <property type="match status" value="1"/>
</dbReference>
<evidence type="ECO:0000256" key="2">
    <source>
        <dbReference type="ARBA" id="ARBA00023125"/>
    </source>
</evidence>
<evidence type="ECO:0000256" key="1">
    <source>
        <dbReference type="ARBA" id="ARBA00023015"/>
    </source>
</evidence>
<dbReference type="CDD" id="cd00093">
    <property type="entry name" value="HTH_XRE"/>
    <property type="match status" value="1"/>
</dbReference>
<dbReference type="Pfam" id="PF26553">
    <property type="entry name" value="PDDEXK_19"/>
    <property type="match status" value="1"/>
</dbReference>
<dbReference type="Pfam" id="PF01381">
    <property type="entry name" value="HTH_3"/>
    <property type="match status" value="1"/>
</dbReference>
<evidence type="ECO:0000256" key="4">
    <source>
        <dbReference type="HAMAP-Rule" id="MF_00584"/>
    </source>
</evidence>
<keyword evidence="2 4" id="KW-0238">DNA-binding</keyword>
<dbReference type="InterPro" id="IPR020886">
    <property type="entry name" value="MTH_967-like"/>
</dbReference>
<dbReference type="GO" id="GO:0003677">
    <property type="term" value="F:DNA binding"/>
    <property type="evidence" value="ECO:0007669"/>
    <property type="project" value="UniProtKB-KW"/>
</dbReference>
<gene>
    <name evidence="6" type="ORF">L0665_08780</name>
</gene>
<evidence type="ECO:0000313" key="6">
    <source>
        <dbReference type="EMBL" id="MDE4908698.1"/>
    </source>
</evidence>
<proteinExistence type="inferred from homology"/>
<dbReference type="Gene3D" id="1.10.260.40">
    <property type="entry name" value="lambda repressor-like DNA-binding domains"/>
    <property type="match status" value="1"/>
</dbReference>
<dbReference type="GO" id="GO:0003700">
    <property type="term" value="F:DNA-binding transcription factor activity"/>
    <property type="evidence" value="ECO:0007669"/>
    <property type="project" value="UniProtKB-UniRule"/>
</dbReference>
<organism evidence="6 7">
    <name type="scientific">Methanogenium marinum</name>
    <dbReference type="NCBI Taxonomy" id="348610"/>
    <lineage>
        <taxon>Archaea</taxon>
        <taxon>Methanobacteriati</taxon>
        <taxon>Methanobacteriota</taxon>
        <taxon>Stenosarchaea group</taxon>
        <taxon>Methanomicrobia</taxon>
        <taxon>Methanomicrobiales</taxon>
        <taxon>Methanomicrobiaceae</taxon>
        <taxon>Methanogenium</taxon>
    </lineage>
</organism>
<keyword evidence="1 4" id="KW-0805">Transcription regulation</keyword>
<dbReference type="InterPro" id="IPR001387">
    <property type="entry name" value="Cro/C1-type_HTH"/>
</dbReference>
<dbReference type="RefSeq" id="WP_274925315.1">
    <property type="nucleotide sequence ID" value="NZ_JAKELO010000002.1"/>
</dbReference>
<keyword evidence="7" id="KW-1185">Reference proteome</keyword>
<name>A0A9Q4PYH2_9EURY</name>
<dbReference type="Proteomes" id="UP001143747">
    <property type="component" value="Unassembled WGS sequence"/>
</dbReference>
<evidence type="ECO:0000256" key="3">
    <source>
        <dbReference type="ARBA" id="ARBA00023163"/>
    </source>
</evidence>
<sequence>MSYERLLQTVTSILIMAGYAVSERCGMRPRSFDLIARRGDEILVIKGVVHIDSMGEEIAHELAAIAHFLKGKPLVVGEKARDTELERGAVYLRYGIVSTSAMTLYDSLVEEVPPLVYAQPGGLYVNINGDLLRNLREESRMSLGDLASSLGVSRRTISKYESGMGTTLDIACRMEEIFDTALVEAIDLLSHSNPFEEGVTEHPEELPSGFSRIGVEYFSTRNAPFEGLAFYGDDTILTVCGAAQKVMRRAALIANLSDITNSRAICVIKGYNKQKRVGIALIIGESKFESLESGSDLIHLIDD</sequence>
<dbReference type="AlphaFoldDB" id="A0A9Q4PYH2"/>
<dbReference type="PROSITE" id="PS50943">
    <property type="entry name" value="HTH_CROC1"/>
    <property type="match status" value="1"/>
</dbReference>
<dbReference type="NCBIfam" id="NF003162">
    <property type="entry name" value="PRK04140.1"/>
    <property type="match status" value="1"/>
</dbReference>
<dbReference type="SUPFAM" id="SSF47413">
    <property type="entry name" value="lambda repressor-like DNA-binding domains"/>
    <property type="match status" value="1"/>
</dbReference>
<dbReference type="SMART" id="SM00530">
    <property type="entry name" value="HTH_XRE"/>
    <property type="match status" value="1"/>
</dbReference>
<protein>
    <recommendedName>
        <fullName evidence="4">Putative HTH-type transcriptional regulatory protein L0665_08780</fullName>
    </recommendedName>
</protein>
<dbReference type="InterPro" id="IPR010982">
    <property type="entry name" value="Lambda_DNA-bd_dom_sf"/>
</dbReference>
<comment type="caution">
    <text evidence="6">The sequence shown here is derived from an EMBL/GenBank/DDBJ whole genome shotgun (WGS) entry which is preliminary data.</text>
</comment>